<evidence type="ECO:0000256" key="7">
    <source>
        <dbReference type="SAM" id="Coils"/>
    </source>
</evidence>
<reference evidence="11" key="1">
    <citation type="journal article" date="2020" name="PLoS Negl. Trop. Dis.">
        <title>High-quality nuclear genome for Sarcoptes scabiei-A critical resource for a neglected parasite.</title>
        <authorList>
            <person name="Korhonen P.K."/>
            <person name="Gasser R.B."/>
            <person name="Ma G."/>
            <person name="Wang T."/>
            <person name="Stroehlein A.J."/>
            <person name="Young N.D."/>
            <person name="Ang C.S."/>
            <person name="Fernando D.D."/>
            <person name="Lu H.C."/>
            <person name="Taylor S."/>
            <person name="Reynolds S.L."/>
            <person name="Mofiz E."/>
            <person name="Najaraj S.H."/>
            <person name="Gowda H."/>
            <person name="Madugundu A."/>
            <person name="Renuse S."/>
            <person name="Holt D."/>
            <person name="Pandey A."/>
            <person name="Papenfuss A.T."/>
            <person name="Fischer K."/>
        </authorList>
    </citation>
    <scope>NUCLEOTIDE SEQUENCE [LARGE SCALE GENOMIC DNA]</scope>
</reference>
<dbReference type="Pfam" id="PF06391">
    <property type="entry name" value="MAT1"/>
    <property type="match status" value="1"/>
</dbReference>
<accession>A0A834RB93</accession>
<reference evidence="9" key="2">
    <citation type="submission" date="2020-01" db="EMBL/GenBank/DDBJ databases">
        <authorList>
            <person name="Korhonen P.K.K."/>
            <person name="Guangxu M.G."/>
            <person name="Wang T.W."/>
            <person name="Stroehlein A.J.S."/>
            <person name="Young N.D."/>
            <person name="Ang C.-S.A."/>
            <person name="Fernando D.W.F."/>
            <person name="Lu H.L."/>
            <person name="Taylor S.T."/>
            <person name="Ehtesham M.E.M."/>
            <person name="Najaraj S.H.N."/>
            <person name="Harsha G.H.G."/>
            <person name="Madugundu A.M."/>
            <person name="Renuse S.R."/>
            <person name="Holt D.H."/>
            <person name="Pandey A.P."/>
            <person name="Papenfuss A.P."/>
            <person name="Gasser R.B.G."/>
            <person name="Fischer K.F."/>
        </authorList>
    </citation>
    <scope>NUCLEOTIDE SEQUENCE</scope>
    <source>
        <strain evidence="9">SSS_KF_BRIS2020</strain>
    </source>
</reference>
<evidence type="ECO:0000256" key="5">
    <source>
        <dbReference type="ARBA" id="ARBA00023242"/>
    </source>
</evidence>
<dbReference type="Proteomes" id="UP000070412">
    <property type="component" value="Unassembled WGS sequence"/>
</dbReference>
<reference evidence="10" key="3">
    <citation type="submission" date="2022-06" db="UniProtKB">
        <authorList>
            <consortium name="EnsemblMetazoa"/>
        </authorList>
    </citation>
    <scope>IDENTIFICATION</scope>
</reference>
<evidence type="ECO:0000313" key="10">
    <source>
        <dbReference type="EnsemblMetazoa" id="KAF7493451.1"/>
    </source>
</evidence>
<evidence type="ECO:0000256" key="3">
    <source>
        <dbReference type="ARBA" id="ARBA00022771"/>
    </source>
</evidence>
<dbReference type="PROSITE" id="PS50089">
    <property type="entry name" value="ZF_RING_2"/>
    <property type="match status" value="1"/>
</dbReference>
<dbReference type="SUPFAM" id="SSF57850">
    <property type="entry name" value="RING/U-box"/>
    <property type="match status" value="1"/>
</dbReference>
<dbReference type="AlphaFoldDB" id="A0A834RB93"/>
<dbReference type="Pfam" id="PF17121">
    <property type="entry name" value="zf-C3HC4_5"/>
    <property type="match status" value="1"/>
</dbReference>
<evidence type="ECO:0000256" key="4">
    <source>
        <dbReference type="ARBA" id="ARBA00022833"/>
    </source>
</evidence>
<dbReference type="EMBL" id="WVUK01000056">
    <property type="protein sequence ID" value="KAF7493451.1"/>
    <property type="molecule type" value="Genomic_DNA"/>
</dbReference>
<evidence type="ECO:0000256" key="1">
    <source>
        <dbReference type="ARBA" id="ARBA00004123"/>
    </source>
</evidence>
<keyword evidence="11" id="KW-1185">Reference proteome</keyword>
<evidence type="ECO:0000256" key="2">
    <source>
        <dbReference type="ARBA" id="ARBA00022723"/>
    </source>
</evidence>
<evidence type="ECO:0000259" key="8">
    <source>
        <dbReference type="PROSITE" id="PS50089"/>
    </source>
</evidence>
<dbReference type="GO" id="GO:0008270">
    <property type="term" value="F:zinc ion binding"/>
    <property type="evidence" value="ECO:0007669"/>
    <property type="project" value="UniProtKB-KW"/>
</dbReference>
<dbReference type="InterPro" id="IPR004575">
    <property type="entry name" value="MAT1/Tfb3"/>
</dbReference>
<evidence type="ECO:0000256" key="6">
    <source>
        <dbReference type="PROSITE-ProRule" id="PRU00175"/>
    </source>
</evidence>
<dbReference type="PANTHER" id="PTHR12683:SF13">
    <property type="entry name" value="CDK-ACTIVATING KINASE ASSEMBLY FACTOR MAT1"/>
    <property type="match status" value="1"/>
</dbReference>
<dbReference type="GO" id="GO:0006357">
    <property type="term" value="P:regulation of transcription by RNA polymerase II"/>
    <property type="evidence" value="ECO:0007669"/>
    <property type="project" value="TreeGrafter"/>
</dbReference>
<dbReference type="Gene3D" id="3.30.40.10">
    <property type="entry name" value="Zinc/RING finger domain, C3HC4 (zinc finger)"/>
    <property type="match status" value="1"/>
</dbReference>
<proteinExistence type="predicted"/>
<dbReference type="GO" id="GO:0006289">
    <property type="term" value="P:nucleotide-excision repair"/>
    <property type="evidence" value="ECO:0007669"/>
    <property type="project" value="InterPro"/>
</dbReference>
<keyword evidence="7" id="KW-0175">Coiled coil</keyword>
<organism evidence="9">
    <name type="scientific">Sarcoptes scabiei</name>
    <name type="common">Itch mite</name>
    <name type="synonym">Acarus scabiei</name>
    <dbReference type="NCBI Taxonomy" id="52283"/>
    <lineage>
        <taxon>Eukaryota</taxon>
        <taxon>Metazoa</taxon>
        <taxon>Ecdysozoa</taxon>
        <taxon>Arthropoda</taxon>
        <taxon>Chelicerata</taxon>
        <taxon>Arachnida</taxon>
        <taxon>Acari</taxon>
        <taxon>Acariformes</taxon>
        <taxon>Sarcoptiformes</taxon>
        <taxon>Astigmata</taxon>
        <taxon>Psoroptidia</taxon>
        <taxon>Sarcoptoidea</taxon>
        <taxon>Sarcoptidae</taxon>
        <taxon>Sarcoptinae</taxon>
        <taxon>Sarcoptes</taxon>
    </lineage>
</organism>
<dbReference type="EnsemblMetazoa" id="SSS_7124s_mrna">
    <property type="protein sequence ID" value="KAF7493451.1"/>
    <property type="gene ID" value="SSS_7124"/>
</dbReference>
<dbReference type="PROSITE" id="PS00518">
    <property type="entry name" value="ZF_RING_1"/>
    <property type="match status" value="1"/>
</dbReference>
<comment type="subcellular location">
    <subcellularLocation>
        <location evidence="1">Nucleus</location>
    </subcellularLocation>
</comment>
<evidence type="ECO:0000313" key="9">
    <source>
        <dbReference type="EMBL" id="KAF7493451.1"/>
    </source>
</evidence>
<keyword evidence="9" id="KW-0418">Kinase</keyword>
<feature type="domain" description="RING-type" evidence="8">
    <location>
        <begin position="8"/>
        <end position="52"/>
    </location>
</feature>
<keyword evidence="5" id="KW-0539">Nucleus</keyword>
<dbReference type="OrthoDB" id="5963at2759"/>
<feature type="coiled-coil region" evidence="7">
    <location>
        <begin position="198"/>
        <end position="225"/>
    </location>
</feature>
<keyword evidence="3 6" id="KW-0863">Zinc-finger</keyword>
<dbReference type="GO" id="GO:0016301">
    <property type="term" value="F:kinase activity"/>
    <property type="evidence" value="ECO:0007669"/>
    <property type="project" value="UniProtKB-KW"/>
</dbReference>
<name>A0A834RB93_SARSC</name>
<dbReference type="GO" id="GO:0005675">
    <property type="term" value="C:transcription factor TFIIH holo complex"/>
    <property type="evidence" value="ECO:0007669"/>
    <property type="project" value="InterPro"/>
</dbReference>
<dbReference type="InterPro" id="IPR015877">
    <property type="entry name" value="MAT1_centre"/>
</dbReference>
<protein>
    <submittedName>
        <fullName evidence="9">CDK-activating kinase assembly factor MAT1</fullName>
    </submittedName>
</protein>
<sequence>MMDRETRCPNCGTTKYANANLRMMVNVCGHSLCESCVEQLFVKGAAKCPTCNTLLKRVQFRIKLYDDDTIEKDLEIRKNLLKEINLKEEDFDTLTQYNDYLEMFETFVWNLANNIDVQETMNRIEQFKSENSTKLRDSRQKISKDLELIEQILEEEMMEEGDRKNLIQNEEIDLAARKVKEYKENLIDALTVTDMPAELVLRNHQKQAENDLARLEEQIDLEQKKQYSNRMKRQQKITSTGIVLGVHSKVFTSDNLADRTERTRRFVYEPIKFLNDGPSCPTPRTIQNDGYLQNVRKPNQSEIAGGFNSLYPCLRALQEAIFDLSFNPSI</sequence>
<dbReference type="NCBIfam" id="TIGR00570">
    <property type="entry name" value="cdk7"/>
    <property type="match status" value="1"/>
</dbReference>
<dbReference type="InterPro" id="IPR013083">
    <property type="entry name" value="Znf_RING/FYVE/PHD"/>
</dbReference>
<keyword evidence="4" id="KW-0862">Zinc</keyword>
<keyword evidence="9" id="KW-0808">Transferase</keyword>
<gene>
    <name evidence="9" type="ORF">SSS_7124</name>
</gene>
<dbReference type="PANTHER" id="PTHR12683">
    <property type="entry name" value="CDK-ACTIVATING KINASE ASSEMBLY FACTOR MAT1"/>
    <property type="match status" value="1"/>
</dbReference>
<dbReference type="InterPro" id="IPR017907">
    <property type="entry name" value="Znf_RING_CS"/>
</dbReference>
<keyword evidence="2" id="KW-0479">Metal-binding</keyword>
<dbReference type="InterPro" id="IPR001841">
    <property type="entry name" value="Znf_RING"/>
</dbReference>
<dbReference type="InterPro" id="IPR057657">
    <property type="entry name" value="MAT1_CAK-anch"/>
</dbReference>
<evidence type="ECO:0000313" key="11">
    <source>
        <dbReference type="Proteomes" id="UP000070412"/>
    </source>
</evidence>
<dbReference type="SMART" id="SM00184">
    <property type="entry name" value="RING"/>
    <property type="match status" value="1"/>
</dbReference>
<dbReference type="Pfam" id="PF25811">
    <property type="entry name" value="CAK-anch_MAT1"/>
    <property type="match status" value="1"/>
</dbReference>
<dbReference type="GO" id="GO:0061575">
    <property type="term" value="F:cyclin-dependent protein serine/threonine kinase activator activity"/>
    <property type="evidence" value="ECO:0007669"/>
    <property type="project" value="InterPro"/>
</dbReference>